<name>A0A9D2QZV8_9FIRM</name>
<accession>A0A9D2QZV8</accession>
<reference evidence="4" key="2">
    <citation type="submission" date="2021-04" db="EMBL/GenBank/DDBJ databases">
        <authorList>
            <person name="Gilroy R."/>
        </authorList>
    </citation>
    <scope>NUCLEOTIDE SEQUENCE</scope>
    <source>
        <strain evidence="4">ChiHjej8B7-25341</strain>
    </source>
</reference>
<evidence type="ECO:0000259" key="3">
    <source>
        <dbReference type="Pfam" id="PF01648"/>
    </source>
</evidence>
<dbReference type="GO" id="GO:0019878">
    <property type="term" value="P:lysine biosynthetic process via aminoadipic acid"/>
    <property type="evidence" value="ECO:0007669"/>
    <property type="project" value="TreeGrafter"/>
</dbReference>
<dbReference type="InterPro" id="IPR037143">
    <property type="entry name" value="4-PPantetheinyl_Trfase_dom_sf"/>
</dbReference>
<evidence type="ECO:0000256" key="2">
    <source>
        <dbReference type="ARBA" id="ARBA00022679"/>
    </source>
</evidence>
<dbReference type="SUPFAM" id="SSF56214">
    <property type="entry name" value="4'-phosphopantetheinyl transferase"/>
    <property type="match status" value="2"/>
</dbReference>
<feature type="domain" description="4'-phosphopantetheinyl transferase" evidence="3">
    <location>
        <begin position="104"/>
        <end position="185"/>
    </location>
</feature>
<comment type="similarity">
    <text evidence="1">Belongs to the P-Pant transferase superfamily. Gsp/Sfp/HetI/AcpT family.</text>
</comment>
<dbReference type="InterPro" id="IPR050559">
    <property type="entry name" value="P-Pant_transferase_sf"/>
</dbReference>
<reference evidence="4" key="1">
    <citation type="journal article" date="2021" name="PeerJ">
        <title>Extensive microbial diversity within the chicken gut microbiome revealed by metagenomics and culture.</title>
        <authorList>
            <person name="Gilroy R."/>
            <person name="Ravi A."/>
            <person name="Getino M."/>
            <person name="Pursley I."/>
            <person name="Horton D.L."/>
            <person name="Alikhan N.F."/>
            <person name="Baker D."/>
            <person name="Gharbi K."/>
            <person name="Hall N."/>
            <person name="Watson M."/>
            <person name="Adriaenssens E.M."/>
            <person name="Foster-Nyarko E."/>
            <person name="Jarju S."/>
            <person name="Secka A."/>
            <person name="Antonio M."/>
            <person name="Oren A."/>
            <person name="Chaudhuri R.R."/>
            <person name="La Ragione R."/>
            <person name="Hildebrand F."/>
            <person name="Pallen M.J."/>
        </authorList>
    </citation>
    <scope>NUCLEOTIDE SEQUENCE</scope>
    <source>
        <strain evidence="4">ChiHjej8B7-25341</strain>
    </source>
</reference>
<dbReference type="GO" id="GO:0005829">
    <property type="term" value="C:cytosol"/>
    <property type="evidence" value="ECO:0007669"/>
    <property type="project" value="TreeGrafter"/>
</dbReference>
<dbReference type="GO" id="GO:0000287">
    <property type="term" value="F:magnesium ion binding"/>
    <property type="evidence" value="ECO:0007669"/>
    <property type="project" value="InterPro"/>
</dbReference>
<gene>
    <name evidence="4" type="ORF">H9912_00145</name>
</gene>
<dbReference type="Pfam" id="PF01648">
    <property type="entry name" value="ACPS"/>
    <property type="match status" value="1"/>
</dbReference>
<protein>
    <submittedName>
        <fullName evidence="4">4'-phosphopantetheinyl transferase superfamily protein</fullName>
    </submittedName>
</protein>
<sequence length="226" mass="25198">MGRKKAWTEGSMPEKEKIFIYLKSLPAPERSGAQGHARQKGLSRRFLEETADAYLERLGRKERTGGWQIGEGERGKPFFAGHPEVCFSISHSGSLWCCAFSAAPVGLDIQALGFGRKDSAPQEERLRIRTGRIADRFFHPWERAWLREGGDFFSVWAAKESYVKYTGEGMGRRFDSFAVADENGLLASVKTDGPCAELRLLPAPPSCRLCLCAGKIGETEIFHKIP</sequence>
<evidence type="ECO:0000313" key="4">
    <source>
        <dbReference type="EMBL" id="HJD30331.1"/>
    </source>
</evidence>
<dbReference type="AlphaFoldDB" id="A0A9D2QZV8"/>
<dbReference type="PANTHER" id="PTHR12215:SF10">
    <property type="entry name" value="L-AMINOADIPATE-SEMIALDEHYDE DEHYDROGENASE-PHOSPHOPANTETHEINYL TRANSFERASE"/>
    <property type="match status" value="1"/>
</dbReference>
<dbReference type="Gene3D" id="3.90.470.20">
    <property type="entry name" value="4'-phosphopantetheinyl transferase domain"/>
    <property type="match status" value="2"/>
</dbReference>
<evidence type="ECO:0000313" key="5">
    <source>
        <dbReference type="Proteomes" id="UP000823851"/>
    </source>
</evidence>
<evidence type="ECO:0000256" key="1">
    <source>
        <dbReference type="ARBA" id="ARBA00010990"/>
    </source>
</evidence>
<dbReference type="EMBL" id="DWUW01000005">
    <property type="protein sequence ID" value="HJD30331.1"/>
    <property type="molecule type" value="Genomic_DNA"/>
</dbReference>
<dbReference type="InterPro" id="IPR008278">
    <property type="entry name" value="4-PPantetheinyl_Trfase_dom"/>
</dbReference>
<proteinExistence type="inferred from homology"/>
<dbReference type="GO" id="GO:0008897">
    <property type="term" value="F:holo-[acyl-carrier-protein] synthase activity"/>
    <property type="evidence" value="ECO:0007669"/>
    <property type="project" value="InterPro"/>
</dbReference>
<dbReference type="PANTHER" id="PTHR12215">
    <property type="entry name" value="PHOSPHOPANTETHEINE TRANSFERASE"/>
    <property type="match status" value="1"/>
</dbReference>
<keyword evidence="2 4" id="KW-0808">Transferase</keyword>
<dbReference type="Proteomes" id="UP000823851">
    <property type="component" value="Unassembled WGS sequence"/>
</dbReference>
<comment type="caution">
    <text evidence="4">The sequence shown here is derived from an EMBL/GenBank/DDBJ whole genome shotgun (WGS) entry which is preliminary data.</text>
</comment>
<organism evidence="4 5">
    <name type="scientific">Candidatus Eisenbergiella stercorigallinarum</name>
    <dbReference type="NCBI Taxonomy" id="2838557"/>
    <lineage>
        <taxon>Bacteria</taxon>
        <taxon>Bacillati</taxon>
        <taxon>Bacillota</taxon>
        <taxon>Clostridia</taxon>
        <taxon>Lachnospirales</taxon>
        <taxon>Lachnospiraceae</taxon>
        <taxon>Eisenbergiella</taxon>
    </lineage>
</organism>